<protein>
    <submittedName>
        <fullName evidence="1">Uncharacterized protein</fullName>
    </submittedName>
</protein>
<evidence type="ECO:0000313" key="2">
    <source>
        <dbReference type="Proteomes" id="UP000828048"/>
    </source>
</evidence>
<gene>
    <name evidence="1" type="ORF">Vadar_017784</name>
</gene>
<evidence type="ECO:0000313" key="1">
    <source>
        <dbReference type="EMBL" id="KAH7834601.1"/>
    </source>
</evidence>
<name>A0ACB7X1H4_9ERIC</name>
<accession>A0ACB7X1H4</accession>
<comment type="caution">
    <text evidence="1">The sequence shown here is derived from an EMBL/GenBank/DDBJ whole genome shotgun (WGS) entry which is preliminary data.</text>
</comment>
<dbReference type="EMBL" id="CM037152">
    <property type="protein sequence ID" value="KAH7834601.1"/>
    <property type="molecule type" value="Genomic_DNA"/>
</dbReference>
<dbReference type="Proteomes" id="UP000828048">
    <property type="component" value="Chromosome 2"/>
</dbReference>
<keyword evidence="2" id="KW-1185">Reference proteome</keyword>
<reference evidence="1 2" key="1">
    <citation type="journal article" date="2021" name="Hortic Res">
        <title>High-quality reference genome and annotation aids understanding of berry development for evergreen blueberry (Vaccinium darrowii).</title>
        <authorList>
            <person name="Yu J."/>
            <person name="Hulse-Kemp A.M."/>
            <person name="Babiker E."/>
            <person name="Staton M."/>
        </authorList>
    </citation>
    <scope>NUCLEOTIDE SEQUENCE [LARGE SCALE GENOMIC DNA]</scope>
    <source>
        <strain evidence="2">cv. NJ 8807/NJ 8810</strain>
        <tissue evidence="1">Young leaf</tissue>
    </source>
</reference>
<organism evidence="1 2">
    <name type="scientific">Vaccinium darrowii</name>
    <dbReference type="NCBI Taxonomy" id="229202"/>
    <lineage>
        <taxon>Eukaryota</taxon>
        <taxon>Viridiplantae</taxon>
        <taxon>Streptophyta</taxon>
        <taxon>Embryophyta</taxon>
        <taxon>Tracheophyta</taxon>
        <taxon>Spermatophyta</taxon>
        <taxon>Magnoliopsida</taxon>
        <taxon>eudicotyledons</taxon>
        <taxon>Gunneridae</taxon>
        <taxon>Pentapetalae</taxon>
        <taxon>asterids</taxon>
        <taxon>Ericales</taxon>
        <taxon>Ericaceae</taxon>
        <taxon>Vaccinioideae</taxon>
        <taxon>Vaccinieae</taxon>
        <taxon>Vaccinium</taxon>
    </lineage>
</organism>
<sequence>MDATWLGQIFSKYGCDLDAFIPKKRSRGLNSKFGFVRFGLLREAEEAISSLNGMIIRDKKMLAKVATFNLVKDYRENPRMR</sequence>
<proteinExistence type="predicted"/>